<feature type="domain" description="Beta-lactamase-related" evidence="1">
    <location>
        <begin position="11"/>
        <end position="345"/>
    </location>
</feature>
<organism evidence="2 3">
    <name type="scientific">Sphaerisporangium krabiense</name>
    <dbReference type="NCBI Taxonomy" id="763782"/>
    <lineage>
        <taxon>Bacteria</taxon>
        <taxon>Bacillati</taxon>
        <taxon>Actinomycetota</taxon>
        <taxon>Actinomycetes</taxon>
        <taxon>Streptosporangiales</taxon>
        <taxon>Streptosporangiaceae</taxon>
        <taxon>Sphaerisporangium</taxon>
    </lineage>
</organism>
<reference evidence="2 3" key="1">
    <citation type="submission" date="2020-08" db="EMBL/GenBank/DDBJ databases">
        <title>Sequencing the genomes of 1000 actinobacteria strains.</title>
        <authorList>
            <person name="Klenk H.-P."/>
        </authorList>
    </citation>
    <scope>NUCLEOTIDE SEQUENCE [LARGE SCALE GENOMIC DNA]</scope>
    <source>
        <strain evidence="2 3">DSM 45790</strain>
    </source>
</reference>
<dbReference type="InterPro" id="IPR050789">
    <property type="entry name" value="Diverse_Enzym_Activities"/>
</dbReference>
<dbReference type="EMBL" id="JACHBR010000001">
    <property type="protein sequence ID" value="MBB5625608.1"/>
    <property type="molecule type" value="Genomic_DNA"/>
</dbReference>
<dbReference type="SUPFAM" id="SSF56601">
    <property type="entry name" value="beta-lactamase/transpeptidase-like"/>
    <property type="match status" value="1"/>
</dbReference>
<dbReference type="InterPro" id="IPR012338">
    <property type="entry name" value="Beta-lactam/transpept-like"/>
</dbReference>
<comment type="caution">
    <text evidence="2">The sequence shown here is derived from an EMBL/GenBank/DDBJ whole genome shotgun (WGS) entry which is preliminary data.</text>
</comment>
<dbReference type="Gene3D" id="3.40.710.10">
    <property type="entry name" value="DD-peptidase/beta-lactamase superfamily"/>
    <property type="match status" value="1"/>
</dbReference>
<dbReference type="RefSeq" id="WP_184608966.1">
    <property type="nucleotide sequence ID" value="NZ_BOOS01000024.1"/>
</dbReference>
<keyword evidence="3" id="KW-1185">Reference proteome</keyword>
<proteinExistence type="predicted"/>
<dbReference type="PANTHER" id="PTHR43283:SF3">
    <property type="entry name" value="BETA-LACTAMASE FAMILY PROTEIN (AFU_ORTHOLOGUE AFUA_5G07500)"/>
    <property type="match status" value="1"/>
</dbReference>
<dbReference type="Pfam" id="PF00144">
    <property type="entry name" value="Beta-lactamase"/>
    <property type="match status" value="1"/>
</dbReference>
<dbReference type="Proteomes" id="UP000588112">
    <property type="component" value="Unassembled WGS sequence"/>
</dbReference>
<dbReference type="InterPro" id="IPR001466">
    <property type="entry name" value="Beta-lactam-related"/>
</dbReference>
<gene>
    <name evidence="2" type="ORF">BJ981_001307</name>
</gene>
<name>A0A7W8Z186_9ACTN</name>
<sequence length="461" mass="50209">MTDEPDLTRVRARMAELLAEYRIPSAVVGVLHDGRVTDFAVGLKNLETREPATTDTVYQCGSMSKTWTALAFMRLVDEGKAGLDEPVRTYLPGFRVADPEVGAKVTPRHLLNHTHGIEEDIGNPGEGEDVYERMVAAIADAPQVHPLGHTHGYSAALGYAILARVMEVIDGKPWDAVMRDRLFVPLGLTATTTWHGQVDPARAATGYLIPSLDEDPVVSPVSHLPRAFGPGGNISSTAREVLAMAHVLLSGGEAPDGARVLSAEAVHEMTRSRVPIPDPYTFGQEWALGLIVCDWHGETVYAHDGSTIGQNARLRVLPDSGTALTMLANAGPRDGFYRKAFNEILSALNLPTIPGLPHPDPALALDLSRYEGVYGRPGIRYEVRAEAGRLVLTLVQNPAQAAFLRQSERLDYELLPVSETHFLMLSDAPQEDPQTVAIYDFTNGPAQYLHTNCRVNPRTTH</sequence>
<protein>
    <submittedName>
        <fullName evidence="2">CubicO group peptidase (Beta-lactamase class C family)</fullName>
    </submittedName>
</protein>
<evidence type="ECO:0000313" key="2">
    <source>
        <dbReference type="EMBL" id="MBB5625608.1"/>
    </source>
</evidence>
<dbReference type="AlphaFoldDB" id="A0A7W8Z186"/>
<dbReference type="PANTHER" id="PTHR43283">
    <property type="entry name" value="BETA-LACTAMASE-RELATED"/>
    <property type="match status" value="1"/>
</dbReference>
<accession>A0A7W8Z186</accession>
<evidence type="ECO:0000313" key="3">
    <source>
        <dbReference type="Proteomes" id="UP000588112"/>
    </source>
</evidence>
<evidence type="ECO:0000259" key="1">
    <source>
        <dbReference type="Pfam" id="PF00144"/>
    </source>
</evidence>